<dbReference type="Pfam" id="PF00490">
    <property type="entry name" value="ALAD"/>
    <property type="match status" value="1"/>
</dbReference>
<evidence type="ECO:0000256" key="6">
    <source>
        <dbReference type="ARBA" id="ARBA00022723"/>
    </source>
</evidence>
<keyword evidence="8" id="KW-0350">Heme biosynthesis</keyword>
<proteinExistence type="inferred from homology"/>
<dbReference type="GO" id="GO:0004655">
    <property type="term" value="F:porphobilinogen synthase activity"/>
    <property type="evidence" value="ECO:0007669"/>
    <property type="project" value="UniProtKB-EC"/>
</dbReference>
<accession>A0ABD2N0D7</accession>
<dbReference type="NCBIfam" id="NF006762">
    <property type="entry name" value="PRK09283.1"/>
    <property type="match status" value="1"/>
</dbReference>
<sequence length="329" mass="36518">MGDIQIPKNKNILHSSIFNKTLRSWQGLQCDITTRNLMYPVFIVDEDDSLQPISSMPGISRFGLNRLKEHLSSLVDKGLQSVLLFGVINNAFKDERGTHATSDKNPVLRAVLKLRSWFPDLIIACDVCLCAYTSHGHCGILEKDGTINNAASIKRLAEVSIAYAKAGAHIVAPSDMMDGRIAAIKQLLRENEFGNKVAVLSYTAKFASNLYGPFRDASKSAPAFGDRKCYQLPIESTGLALRAAARDIEEGADMLMVKPVLIYMDIVKQLKSRYPEYPMFVYQVSGEYAMIHYAAKAGAIDLRLVLTEILASLRRSGADVIITYFTLRY</sequence>
<comment type="similarity">
    <text evidence="3 18">Belongs to the ALAD family.</text>
</comment>
<evidence type="ECO:0000256" key="7">
    <source>
        <dbReference type="ARBA" id="ARBA00022833"/>
    </source>
</evidence>
<feature type="binding site" evidence="17">
    <location>
        <position position="138"/>
    </location>
    <ligand>
        <name>Zn(2+)</name>
        <dbReference type="ChEBI" id="CHEBI:29105"/>
        <label>1</label>
        <note>catalytic</note>
    </ligand>
</feature>
<dbReference type="PANTHER" id="PTHR11458:SF0">
    <property type="entry name" value="DELTA-AMINOLEVULINIC ACID DEHYDRATASE"/>
    <property type="match status" value="1"/>
</dbReference>
<evidence type="ECO:0000256" key="17">
    <source>
        <dbReference type="PIRSR" id="PIRSR001415-4"/>
    </source>
</evidence>
<comment type="function">
    <text evidence="11">Catalyzes an early step in the biosynthesis of tetrapyrroles. Binds two molecules of 5-aminolevulinate per subunit, each at a distinct site, and catalyzes their condensation to form porphobilinogen.</text>
</comment>
<evidence type="ECO:0000313" key="20">
    <source>
        <dbReference type="Proteomes" id="UP001516400"/>
    </source>
</evidence>
<dbReference type="GO" id="GO:0006783">
    <property type="term" value="P:heme biosynthetic process"/>
    <property type="evidence" value="ECO:0007669"/>
    <property type="project" value="UniProtKB-KW"/>
</dbReference>
<dbReference type="PRINTS" id="PR00144">
    <property type="entry name" value="DALDHYDRTASE"/>
</dbReference>
<dbReference type="PANTHER" id="PTHR11458">
    <property type="entry name" value="DELTA-AMINOLEVULINIC ACID DEHYDRATASE"/>
    <property type="match status" value="1"/>
</dbReference>
<reference evidence="19 20" key="1">
    <citation type="journal article" date="2021" name="BMC Biol.">
        <title>Horizontally acquired antibacterial genes associated with adaptive radiation of ladybird beetles.</title>
        <authorList>
            <person name="Li H.S."/>
            <person name="Tang X.F."/>
            <person name="Huang Y.H."/>
            <person name="Xu Z.Y."/>
            <person name="Chen M.L."/>
            <person name="Du X.Y."/>
            <person name="Qiu B.Y."/>
            <person name="Chen P.T."/>
            <person name="Zhang W."/>
            <person name="Slipinski A."/>
            <person name="Escalona H.E."/>
            <person name="Waterhouse R.M."/>
            <person name="Zwick A."/>
            <person name="Pang H."/>
        </authorList>
    </citation>
    <scope>NUCLEOTIDE SEQUENCE [LARGE SCALE GENOMIC DNA]</scope>
    <source>
        <strain evidence="19">SYSU2018</strain>
    </source>
</reference>
<keyword evidence="10" id="KW-0627">Porphyrin biosynthesis</keyword>
<feature type="binding site" evidence="16">
    <location>
        <position position="227"/>
    </location>
    <ligand>
        <name>5-aminolevulinate</name>
        <dbReference type="ChEBI" id="CHEBI:356416"/>
        <label>1</label>
    </ligand>
</feature>
<organism evidence="19 20">
    <name type="scientific">Cryptolaemus montrouzieri</name>
    <dbReference type="NCBI Taxonomy" id="559131"/>
    <lineage>
        <taxon>Eukaryota</taxon>
        <taxon>Metazoa</taxon>
        <taxon>Ecdysozoa</taxon>
        <taxon>Arthropoda</taxon>
        <taxon>Hexapoda</taxon>
        <taxon>Insecta</taxon>
        <taxon>Pterygota</taxon>
        <taxon>Neoptera</taxon>
        <taxon>Endopterygota</taxon>
        <taxon>Coleoptera</taxon>
        <taxon>Polyphaga</taxon>
        <taxon>Cucujiformia</taxon>
        <taxon>Coccinelloidea</taxon>
        <taxon>Coccinellidae</taxon>
        <taxon>Scymninae</taxon>
        <taxon>Scymnini</taxon>
        <taxon>Cryptolaemus</taxon>
    </lineage>
</organism>
<comment type="pathway">
    <text evidence="2">Porphyrin-containing compound metabolism; protoporphyrin-IX biosynthesis; coproporphyrinogen-III from 5-aminolevulinate: step 1/4.</text>
</comment>
<feature type="active site" description="Schiff-base intermediate with substrate" evidence="15">
    <location>
        <position position="258"/>
    </location>
</feature>
<evidence type="ECO:0000256" key="4">
    <source>
        <dbReference type="ARBA" id="ARBA00012053"/>
    </source>
</evidence>
<evidence type="ECO:0000313" key="19">
    <source>
        <dbReference type="EMBL" id="KAL3272099.1"/>
    </source>
</evidence>
<feature type="binding site" evidence="17">
    <location>
        <position position="128"/>
    </location>
    <ligand>
        <name>Zn(2+)</name>
        <dbReference type="ChEBI" id="CHEBI:29105"/>
        <label>1</label>
        <note>catalytic</note>
    </ligand>
</feature>
<keyword evidence="9" id="KW-0456">Lyase</keyword>
<evidence type="ECO:0000256" key="2">
    <source>
        <dbReference type="ARBA" id="ARBA00004694"/>
    </source>
</evidence>
<dbReference type="FunFam" id="3.20.20.70:FF:000048">
    <property type="entry name" value="Delta-aminolevulinic acid dehydratase"/>
    <property type="match status" value="1"/>
</dbReference>
<dbReference type="SUPFAM" id="SSF51569">
    <property type="entry name" value="Aldolase"/>
    <property type="match status" value="1"/>
</dbReference>
<dbReference type="EMBL" id="JABFTP020000042">
    <property type="protein sequence ID" value="KAL3272099.1"/>
    <property type="molecule type" value="Genomic_DNA"/>
</dbReference>
<feature type="binding site" evidence="16">
    <location>
        <position position="324"/>
    </location>
    <ligand>
        <name>5-aminolevulinate</name>
        <dbReference type="ChEBI" id="CHEBI:356416"/>
        <label>2</label>
    </ligand>
</feature>
<feature type="binding site" evidence="17">
    <location>
        <position position="229"/>
    </location>
    <ligand>
        <name>Zn(2+)</name>
        <dbReference type="ChEBI" id="CHEBI:29105"/>
        <label>2</label>
    </ligand>
</feature>
<evidence type="ECO:0000256" key="10">
    <source>
        <dbReference type="ARBA" id="ARBA00023244"/>
    </source>
</evidence>
<evidence type="ECO:0000256" key="13">
    <source>
        <dbReference type="ARBA" id="ARBA00032837"/>
    </source>
</evidence>
<keyword evidence="6" id="KW-0479">Metal-binding</keyword>
<evidence type="ECO:0000256" key="8">
    <source>
        <dbReference type="ARBA" id="ARBA00023133"/>
    </source>
</evidence>
<comment type="cofactor">
    <cofactor evidence="1">
        <name>Zn(2+)</name>
        <dbReference type="ChEBI" id="CHEBI:29105"/>
    </cofactor>
</comment>
<evidence type="ECO:0000256" key="9">
    <source>
        <dbReference type="ARBA" id="ARBA00023239"/>
    </source>
</evidence>
<dbReference type="SMART" id="SM01004">
    <property type="entry name" value="ALAD"/>
    <property type="match status" value="1"/>
</dbReference>
<feature type="binding site" evidence="17">
    <location>
        <position position="130"/>
    </location>
    <ligand>
        <name>Zn(2+)</name>
        <dbReference type="ChEBI" id="CHEBI:29105"/>
        <label>1</label>
        <note>catalytic</note>
    </ligand>
</feature>
<gene>
    <name evidence="19" type="ORF">HHI36_022561</name>
</gene>
<dbReference type="PIRSF" id="PIRSF001415">
    <property type="entry name" value="Porphbilin_synth"/>
    <property type="match status" value="1"/>
</dbReference>
<keyword evidence="7" id="KW-0862">Zinc</keyword>
<dbReference type="GO" id="GO:0046872">
    <property type="term" value="F:metal ion binding"/>
    <property type="evidence" value="ECO:0007669"/>
    <property type="project" value="UniProtKB-KW"/>
</dbReference>
<protein>
    <recommendedName>
        <fullName evidence="5">Delta-aminolevulinic acid dehydratase</fullName>
        <ecNumber evidence="4">4.2.1.24</ecNumber>
    </recommendedName>
    <alternativeName>
        <fullName evidence="13">Porphobilinogen synthase</fullName>
    </alternativeName>
</protein>
<evidence type="ECO:0000256" key="16">
    <source>
        <dbReference type="PIRSR" id="PIRSR001415-2"/>
    </source>
</evidence>
<feature type="binding site" evidence="16">
    <location>
        <position position="215"/>
    </location>
    <ligand>
        <name>5-aminolevulinate</name>
        <dbReference type="ChEBI" id="CHEBI:356416"/>
        <label>1</label>
    </ligand>
</feature>
<evidence type="ECO:0000256" key="14">
    <source>
        <dbReference type="ARBA" id="ARBA00047651"/>
    </source>
</evidence>
<keyword evidence="20" id="KW-1185">Reference proteome</keyword>
<evidence type="ECO:0000256" key="11">
    <source>
        <dbReference type="ARBA" id="ARBA00025628"/>
    </source>
</evidence>
<evidence type="ECO:0000256" key="5">
    <source>
        <dbReference type="ARBA" id="ARBA00020771"/>
    </source>
</evidence>
<name>A0ABD2N0D7_9CUCU</name>
<comment type="catalytic activity">
    <reaction evidence="14">
        <text>2 5-aminolevulinate = porphobilinogen + 2 H2O + H(+)</text>
        <dbReference type="Rhea" id="RHEA:24064"/>
        <dbReference type="ChEBI" id="CHEBI:15377"/>
        <dbReference type="ChEBI" id="CHEBI:15378"/>
        <dbReference type="ChEBI" id="CHEBI:58126"/>
        <dbReference type="ChEBI" id="CHEBI:356416"/>
        <dbReference type="EC" id="4.2.1.24"/>
    </reaction>
</comment>
<feature type="active site" description="Schiff-base intermediate with substrate" evidence="15">
    <location>
        <position position="205"/>
    </location>
</feature>
<comment type="subunit">
    <text evidence="12">Homooctamer; active form. Homohexamer; low activity form.</text>
</comment>
<evidence type="ECO:0000256" key="15">
    <source>
        <dbReference type="PIRSR" id="PIRSR001415-1"/>
    </source>
</evidence>
<dbReference type="Proteomes" id="UP001516400">
    <property type="component" value="Unassembled WGS sequence"/>
</dbReference>
<dbReference type="Gene3D" id="3.20.20.70">
    <property type="entry name" value="Aldolase class I"/>
    <property type="match status" value="1"/>
</dbReference>
<feature type="binding site" evidence="17">
    <location>
        <position position="137"/>
    </location>
    <ligand>
        <name>Zn(2+)</name>
        <dbReference type="ChEBI" id="CHEBI:29105"/>
        <label>2</label>
    </ligand>
</feature>
<evidence type="ECO:0000256" key="1">
    <source>
        <dbReference type="ARBA" id="ARBA00001947"/>
    </source>
</evidence>
<dbReference type="InterPro" id="IPR001731">
    <property type="entry name" value="ALAD"/>
</dbReference>
<feature type="binding site" evidence="16">
    <location>
        <position position="285"/>
    </location>
    <ligand>
        <name>5-aminolevulinate</name>
        <dbReference type="ChEBI" id="CHEBI:356416"/>
        <label>2</label>
    </ligand>
</feature>
<comment type="caution">
    <text evidence="19">The sequence shown here is derived from an EMBL/GenBank/DDBJ whole genome shotgun (WGS) entry which is preliminary data.</text>
</comment>
<dbReference type="AlphaFoldDB" id="A0ABD2N0D7"/>
<dbReference type="InterPro" id="IPR013785">
    <property type="entry name" value="Aldolase_TIM"/>
</dbReference>
<evidence type="ECO:0000256" key="12">
    <source>
        <dbReference type="ARBA" id="ARBA00025861"/>
    </source>
</evidence>
<evidence type="ECO:0000256" key="18">
    <source>
        <dbReference type="RuleBase" id="RU004161"/>
    </source>
</evidence>
<dbReference type="EC" id="4.2.1.24" evidence="4"/>
<evidence type="ECO:0000256" key="3">
    <source>
        <dbReference type="ARBA" id="ARBA00008055"/>
    </source>
</evidence>